<reference evidence="1 2" key="1">
    <citation type="submission" date="2017-10" db="EMBL/GenBank/DDBJ databases">
        <title>Extensive intraspecific genome diversity in a model arbuscular mycorrhizal fungus.</title>
        <authorList>
            <person name="Chen E.C.H."/>
            <person name="Morin E."/>
            <person name="Baudet D."/>
            <person name="Noel J."/>
            <person name="Ndikumana S."/>
            <person name="Charron P."/>
            <person name="St-Onge C."/>
            <person name="Giorgi J."/>
            <person name="Grigoriev I.V."/>
            <person name="Roux C."/>
            <person name="Martin F.M."/>
            <person name="Corradi N."/>
        </authorList>
    </citation>
    <scope>NUCLEOTIDE SEQUENCE [LARGE SCALE GENOMIC DNA]</scope>
    <source>
        <strain evidence="1 2">A1</strain>
    </source>
</reference>
<dbReference type="EMBL" id="LLXH01000160">
    <property type="protein sequence ID" value="PKC71578.1"/>
    <property type="molecule type" value="Genomic_DNA"/>
</dbReference>
<gene>
    <name evidence="1" type="ORF">RhiirA1_412993</name>
</gene>
<evidence type="ECO:0000313" key="2">
    <source>
        <dbReference type="Proteomes" id="UP000232688"/>
    </source>
</evidence>
<proteinExistence type="predicted"/>
<sequence length="60" mass="7004">MVISASSVTTEKRKNCKCKKLSKSFSTEMILGRYLSSLITEKKYFTYEKDKEHMLYKSAL</sequence>
<dbReference type="VEuPathDB" id="FungiDB:RhiirA1_412993"/>
<dbReference type="AlphaFoldDB" id="A0A2N0S7N5"/>
<evidence type="ECO:0000313" key="1">
    <source>
        <dbReference type="EMBL" id="PKC71578.1"/>
    </source>
</evidence>
<name>A0A2N0S7N5_9GLOM</name>
<organism evidence="1 2">
    <name type="scientific">Rhizophagus irregularis</name>
    <dbReference type="NCBI Taxonomy" id="588596"/>
    <lineage>
        <taxon>Eukaryota</taxon>
        <taxon>Fungi</taxon>
        <taxon>Fungi incertae sedis</taxon>
        <taxon>Mucoromycota</taxon>
        <taxon>Glomeromycotina</taxon>
        <taxon>Glomeromycetes</taxon>
        <taxon>Glomerales</taxon>
        <taxon>Glomeraceae</taxon>
        <taxon>Rhizophagus</taxon>
    </lineage>
</organism>
<feature type="non-terminal residue" evidence="1">
    <location>
        <position position="60"/>
    </location>
</feature>
<reference evidence="1 2" key="2">
    <citation type="submission" date="2017-10" db="EMBL/GenBank/DDBJ databases">
        <title>Genome analyses suggest a sexual origin of heterokaryosis in a supposedly ancient asexual fungus.</title>
        <authorList>
            <person name="Corradi N."/>
            <person name="Sedzielewska K."/>
            <person name="Noel J."/>
            <person name="Charron P."/>
            <person name="Farinelli L."/>
            <person name="Marton T."/>
            <person name="Kruger M."/>
            <person name="Pelin A."/>
            <person name="Brachmann A."/>
            <person name="Corradi N."/>
        </authorList>
    </citation>
    <scope>NUCLEOTIDE SEQUENCE [LARGE SCALE GENOMIC DNA]</scope>
    <source>
        <strain evidence="1 2">A1</strain>
    </source>
</reference>
<dbReference type="VEuPathDB" id="FungiDB:FUN_000881"/>
<accession>A0A2N0S7N5</accession>
<dbReference type="Proteomes" id="UP000232688">
    <property type="component" value="Unassembled WGS sequence"/>
</dbReference>
<protein>
    <submittedName>
        <fullName evidence="1">Uncharacterized protein</fullName>
    </submittedName>
</protein>
<comment type="caution">
    <text evidence="1">The sequence shown here is derived from an EMBL/GenBank/DDBJ whole genome shotgun (WGS) entry which is preliminary data.</text>
</comment>